<comment type="caution">
    <text evidence="2">The sequence shown here is derived from an EMBL/GenBank/DDBJ whole genome shotgun (WGS) entry which is preliminary data.</text>
</comment>
<dbReference type="OrthoDB" id="9791814at2"/>
<dbReference type="Gene3D" id="2.60.120.560">
    <property type="entry name" value="Exo-inulinase, domain 1"/>
    <property type="match status" value="1"/>
</dbReference>
<accession>A0A2S7K084</accession>
<evidence type="ECO:0000313" key="3">
    <source>
        <dbReference type="Proteomes" id="UP000239504"/>
    </source>
</evidence>
<dbReference type="Proteomes" id="UP000239504">
    <property type="component" value="Unassembled WGS sequence"/>
</dbReference>
<evidence type="ECO:0000256" key="1">
    <source>
        <dbReference type="SAM" id="MobiDB-lite"/>
    </source>
</evidence>
<evidence type="ECO:0000313" key="2">
    <source>
        <dbReference type="EMBL" id="PQA85919.1"/>
    </source>
</evidence>
<reference evidence="2 3" key="1">
    <citation type="submission" date="2017-12" db="EMBL/GenBank/DDBJ databases">
        <authorList>
            <person name="Hurst M.R.H."/>
        </authorList>
    </citation>
    <scope>NUCLEOTIDE SEQUENCE [LARGE SCALE GENOMIC DNA]</scope>
    <source>
        <strain evidence="2 3">SY-3-19</strain>
    </source>
</reference>
<organism evidence="2 3">
    <name type="scientific">Hyphococcus luteus</name>
    <dbReference type="NCBI Taxonomy" id="2058213"/>
    <lineage>
        <taxon>Bacteria</taxon>
        <taxon>Pseudomonadati</taxon>
        <taxon>Pseudomonadota</taxon>
        <taxon>Alphaproteobacteria</taxon>
        <taxon>Parvularculales</taxon>
        <taxon>Parvularculaceae</taxon>
        <taxon>Hyphococcus</taxon>
    </lineage>
</organism>
<feature type="region of interest" description="Disordered" evidence="1">
    <location>
        <begin position="1"/>
        <end position="24"/>
    </location>
</feature>
<proteinExistence type="predicted"/>
<name>A0A2S7K084_9PROT</name>
<protein>
    <recommendedName>
        <fullName evidence="4">3-keto-disaccharide hydrolase domain-containing protein</fullName>
    </recommendedName>
</protein>
<dbReference type="EMBL" id="PJCH01000016">
    <property type="protein sequence ID" value="PQA85919.1"/>
    <property type="molecule type" value="Genomic_DNA"/>
</dbReference>
<dbReference type="InterPro" id="IPR013320">
    <property type="entry name" value="ConA-like_dom_sf"/>
</dbReference>
<dbReference type="SUPFAM" id="SSF49899">
    <property type="entry name" value="Concanavalin A-like lectins/glucanases"/>
    <property type="match status" value="1"/>
</dbReference>
<keyword evidence="3" id="KW-1185">Reference proteome</keyword>
<gene>
    <name evidence="2" type="ORF">CW354_20205</name>
</gene>
<evidence type="ECO:0008006" key="4">
    <source>
        <dbReference type="Google" id="ProtNLM"/>
    </source>
</evidence>
<sequence length="166" mass="18513">MTGKGAPIWKVETNETAPTPPNVLKQSGRGDFPWCAYTPASIADGYVEVRFRPLEGKKDQAGGLMWRWKDGDNYYVARANALENNVSLYHTTKGRRRTIKYVDAPVALNEWHVLRVEFAGQKINVFLDGVQYIDLEDDHISGAGAVGVWTKADSVTEFDDFAFGAQ</sequence>
<dbReference type="AlphaFoldDB" id="A0A2S7K084"/>